<dbReference type="SMART" id="SM00760">
    <property type="entry name" value="Bac_DnaA_C"/>
    <property type="match status" value="1"/>
</dbReference>
<dbReference type="STRING" id="282683.SAMN04488105_1029"/>
<dbReference type="Gene3D" id="1.10.1750.10">
    <property type="match status" value="1"/>
</dbReference>
<dbReference type="Pfam" id="PF08299">
    <property type="entry name" value="Bac_DnaA_C"/>
    <property type="match status" value="1"/>
</dbReference>
<evidence type="ECO:0000313" key="2">
    <source>
        <dbReference type="EMBL" id="SDE23154.1"/>
    </source>
</evidence>
<organism evidence="2 3">
    <name type="scientific">Salipiger thiooxidans</name>
    <dbReference type="NCBI Taxonomy" id="282683"/>
    <lineage>
        <taxon>Bacteria</taxon>
        <taxon>Pseudomonadati</taxon>
        <taxon>Pseudomonadota</taxon>
        <taxon>Alphaproteobacteria</taxon>
        <taxon>Rhodobacterales</taxon>
        <taxon>Roseobacteraceae</taxon>
        <taxon>Salipiger</taxon>
    </lineage>
</organism>
<sequence length="140" mass="15204">MTGSKENARRRVESWEEMELRHAAERREKLAELIGTMTSEGLQVLADLPIEATDIIAARVAAKHGVKLAVMRGPSRIKALVVARQEAFLVMSRAGLSSLEIGDYFSRDPSTIQHGITEARARAAKAKLRVQVAISLAGAA</sequence>
<dbReference type="EMBL" id="FNAV01000002">
    <property type="protein sequence ID" value="SDE23154.1"/>
    <property type="molecule type" value="Genomic_DNA"/>
</dbReference>
<evidence type="ECO:0000259" key="1">
    <source>
        <dbReference type="SMART" id="SM00760"/>
    </source>
</evidence>
<dbReference type="InterPro" id="IPR013159">
    <property type="entry name" value="DnaA_C"/>
</dbReference>
<dbReference type="GO" id="GO:0006275">
    <property type="term" value="P:regulation of DNA replication"/>
    <property type="evidence" value="ECO:0007669"/>
    <property type="project" value="InterPro"/>
</dbReference>
<feature type="domain" description="Chromosomal replication initiator DnaA C-terminal" evidence="1">
    <location>
        <begin position="52"/>
        <end position="119"/>
    </location>
</feature>
<dbReference type="GO" id="GO:0006270">
    <property type="term" value="P:DNA replication initiation"/>
    <property type="evidence" value="ECO:0007669"/>
    <property type="project" value="InterPro"/>
</dbReference>
<proteinExistence type="predicted"/>
<name>A0A1G7B7R6_9RHOB</name>
<dbReference type="OrthoDB" id="7776290at2"/>
<dbReference type="GO" id="GO:0005524">
    <property type="term" value="F:ATP binding"/>
    <property type="evidence" value="ECO:0007669"/>
    <property type="project" value="InterPro"/>
</dbReference>
<gene>
    <name evidence="2" type="ORF">SAMN04488105_1029</name>
</gene>
<dbReference type="GO" id="GO:0043565">
    <property type="term" value="F:sequence-specific DNA binding"/>
    <property type="evidence" value="ECO:0007669"/>
    <property type="project" value="InterPro"/>
</dbReference>
<dbReference type="SUPFAM" id="SSF48295">
    <property type="entry name" value="TrpR-like"/>
    <property type="match status" value="1"/>
</dbReference>
<dbReference type="InterPro" id="IPR010921">
    <property type="entry name" value="Trp_repressor/repl_initiator"/>
</dbReference>
<dbReference type="RefSeq" id="WP_131821979.1">
    <property type="nucleotide sequence ID" value="NZ_FNAV01000002.1"/>
</dbReference>
<keyword evidence="3" id="KW-1185">Reference proteome</keyword>
<protein>
    <submittedName>
        <fullName evidence="2">DnaA protein helix-turn-helix</fullName>
    </submittedName>
</protein>
<evidence type="ECO:0000313" key="3">
    <source>
        <dbReference type="Proteomes" id="UP000198994"/>
    </source>
</evidence>
<accession>A0A1G7B7R6</accession>
<dbReference type="Proteomes" id="UP000198994">
    <property type="component" value="Unassembled WGS sequence"/>
</dbReference>
<dbReference type="AlphaFoldDB" id="A0A1G7B7R6"/>
<reference evidence="3" key="1">
    <citation type="submission" date="2016-10" db="EMBL/GenBank/DDBJ databases">
        <authorList>
            <person name="Varghese N."/>
            <person name="Submissions S."/>
        </authorList>
    </citation>
    <scope>NUCLEOTIDE SEQUENCE [LARGE SCALE GENOMIC DNA]</scope>
    <source>
        <strain evidence="3">DSM 10146</strain>
    </source>
</reference>